<accession>A0ACA9LY90</accession>
<dbReference type="Proteomes" id="UP000789860">
    <property type="component" value="Unassembled WGS sequence"/>
</dbReference>
<keyword evidence="2" id="KW-1185">Reference proteome</keyword>
<feature type="non-terminal residue" evidence="1">
    <location>
        <position position="86"/>
    </location>
</feature>
<comment type="caution">
    <text evidence="1">The sequence shown here is derived from an EMBL/GenBank/DDBJ whole genome shotgun (WGS) entry which is preliminary data.</text>
</comment>
<proteinExistence type="predicted"/>
<gene>
    <name evidence="1" type="ORF">SCALOS_LOCUS5402</name>
</gene>
<dbReference type="EMBL" id="CAJVPM010008732">
    <property type="protein sequence ID" value="CAG8557720.1"/>
    <property type="molecule type" value="Genomic_DNA"/>
</dbReference>
<organism evidence="1 2">
    <name type="scientific">Scutellospora calospora</name>
    <dbReference type="NCBI Taxonomy" id="85575"/>
    <lineage>
        <taxon>Eukaryota</taxon>
        <taxon>Fungi</taxon>
        <taxon>Fungi incertae sedis</taxon>
        <taxon>Mucoromycota</taxon>
        <taxon>Glomeromycotina</taxon>
        <taxon>Glomeromycetes</taxon>
        <taxon>Diversisporales</taxon>
        <taxon>Gigasporaceae</taxon>
        <taxon>Scutellospora</taxon>
    </lineage>
</organism>
<evidence type="ECO:0000313" key="2">
    <source>
        <dbReference type="Proteomes" id="UP000789860"/>
    </source>
</evidence>
<sequence length="86" mass="9918">MREFLLARLLFAFYLSVSDLIFTVDVWLLWLVLNENEFSLPLSLQPLLLFPFLPFLLISSSLIFISSNKASDDWALLRHPSLSSSK</sequence>
<evidence type="ECO:0000313" key="1">
    <source>
        <dbReference type="EMBL" id="CAG8557720.1"/>
    </source>
</evidence>
<reference evidence="1" key="1">
    <citation type="submission" date="2021-06" db="EMBL/GenBank/DDBJ databases">
        <authorList>
            <person name="Kallberg Y."/>
            <person name="Tangrot J."/>
            <person name="Rosling A."/>
        </authorList>
    </citation>
    <scope>NUCLEOTIDE SEQUENCE</scope>
    <source>
        <strain evidence="1">AU212A</strain>
    </source>
</reference>
<protein>
    <submittedName>
        <fullName evidence="1">8984_t:CDS:1</fullName>
    </submittedName>
</protein>
<name>A0ACA9LY90_9GLOM</name>